<feature type="domain" description="Rho-GAP" evidence="5">
    <location>
        <begin position="285"/>
        <end position="461"/>
    </location>
</feature>
<dbReference type="PROSITE" id="PS50238">
    <property type="entry name" value="RHOGAP"/>
    <property type="match status" value="1"/>
</dbReference>
<dbReference type="GO" id="GO:0005737">
    <property type="term" value="C:cytoplasm"/>
    <property type="evidence" value="ECO:0007669"/>
    <property type="project" value="TreeGrafter"/>
</dbReference>
<evidence type="ECO:0000313" key="6">
    <source>
        <dbReference type="Proteomes" id="UP000192220"/>
    </source>
</evidence>
<dbReference type="PROSITE" id="PS50003">
    <property type="entry name" value="PH_DOMAIN"/>
    <property type="match status" value="1"/>
</dbReference>
<dbReference type="InterPro" id="IPR011993">
    <property type="entry name" value="PH-like_dom_sf"/>
</dbReference>
<dbReference type="Pfam" id="PF00788">
    <property type="entry name" value="RA"/>
    <property type="match status" value="1"/>
</dbReference>
<dbReference type="Pfam" id="PF00169">
    <property type="entry name" value="PH"/>
    <property type="match status" value="2"/>
</dbReference>
<dbReference type="InterPro" id="IPR008936">
    <property type="entry name" value="Rho_GTPase_activation_prot"/>
</dbReference>
<dbReference type="Gene3D" id="1.10.555.10">
    <property type="entry name" value="Rho GTPase activation protein"/>
    <property type="match status" value="1"/>
</dbReference>
<dbReference type="SMART" id="SM00324">
    <property type="entry name" value="RhoGAP"/>
    <property type="match status" value="1"/>
</dbReference>
<dbReference type="Gene3D" id="2.30.29.30">
    <property type="entry name" value="Pleckstrin-homology domain (PH domain)/Phosphotyrosine-binding domain (PTB)"/>
    <property type="match status" value="2"/>
</dbReference>
<dbReference type="PROSITE" id="PS50200">
    <property type="entry name" value="RA"/>
    <property type="match status" value="1"/>
</dbReference>
<evidence type="ECO:0000256" key="2">
    <source>
        <dbReference type="SAM" id="MobiDB-lite"/>
    </source>
</evidence>
<dbReference type="SMART" id="SM00233">
    <property type="entry name" value="PH"/>
    <property type="match status" value="3"/>
</dbReference>
<feature type="domain" description="PH" evidence="3">
    <location>
        <begin position="58"/>
        <end position="168"/>
    </location>
</feature>
<dbReference type="Pfam" id="PF00620">
    <property type="entry name" value="RhoGAP"/>
    <property type="match status" value="1"/>
</dbReference>
<dbReference type="SUPFAM" id="SSF48350">
    <property type="entry name" value="GTPase activation domain, GAP"/>
    <property type="match status" value="1"/>
</dbReference>
<feature type="region of interest" description="Disordered" evidence="2">
    <location>
        <begin position="774"/>
        <end position="884"/>
    </location>
</feature>
<dbReference type="AlphaFoldDB" id="A0A2I4C1G5"/>
<evidence type="ECO:0000259" key="4">
    <source>
        <dbReference type="PROSITE" id="PS50200"/>
    </source>
</evidence>
<dbReference type="InterPro" id="IPR000198">
    <property type="entry name" value="RhoGAP_dom"/>
</dbReference>
<dbReference type="Gene3D" id="3.10.20.90">
    <property type="entry name" value="Phosphatidylinositol 3-kinase Catalytic Subunit, Chain A, domain 1"/>
    <property type="match status" value="1"/>
</dbReference>
<dbReference type="FunCoup" id="A0A2I4C1G5">
    <property type="interactions" value="311"/>
</dbReference>
<evidence type="ECO:0000259" key="5">
    <source>
        <dbReference type="PROSITE" id="PS50238"/>
    </source>
</evidence>
<proteinExistence type="predicted"/>
<dbReference type="Proteomes" id="UP000192220">
    <property type="component" value="Unplaced"/>
</dbReference>
<gene>
    <name evidence="7" type="primary">arap2</name>
</gene>
<dbReference type="InterPro" id="IPR001849">
    <property type="entry name" value="PH_domain"/>
</dbReference>
<protein>
    <submittedName>
        <fullName evidence="7">Arf-GAP with Rho-GAP domain, ANK repeat and PH domain-containing protein 2</fullName>
    </submittedName>
</protein>
<dbReference type="PANTHER" id="PTHR45899:SF1">
    <property type="entry name" value="ARF-GAP WITH RHO-GAP DOMAIN, ANK REPEAT AND PH DOMAIN-CONTAINING PROTEIN 2"/>
    <property type="match status" value="1"/>
</dbReference>
<dbReference type="InterPro" id="IPR052227">
    <property type="entry name" value="Arf-Rho-GAP_ANK-PH_domain"/>
</dbReference>
<dbReference type="OrthoDB" id="29546at2759"/>
<dbReference type="GO" id="GO:0005547">
    <property type="term" value="F:phosphatidylinositol-3,4,5-trisphosphate binding"/>
    <property type="evidence" value="ECO:0007669"/>
    <property type="project" value="TreeGrafter"/>
</dbReference>
<dbReference type="SUPFAM" id="SSF50729">
    <property type="entry name" value="PH domain-like"/>
    <property type="match status" value="3"/>
</dbReference>
<keyword evidence="1" id="KW-0343">GTPase activation</keyword>
<dbReference type="InterPro" id="IPR000159">
    <property type="entry name" value="RA_dom"/>
</dbReference>
<organism evidence="6 7">
    <name type="scientific">Austrofundulus limnaeus</name>
    <name type="common">Annual killifish</name>
    <dbReference type="NCBI Taxonomy" id="52670"/>
    <lineage>
        <taxon>Eukaryota</taxon>
        <taxon>Metazoa</taxon>
        <taxon>Chordata</taxon>
        <taxon>Craniata</taxon>
        <taxon>Vertebrata</taxon>
        <taxon>Euteleostomi</taxon>
        <taxon>Actinopterygii</taxon>
        <taxon>Neopterygii</taxon>
        <taxon>Teleostei</taxon>
        <taxon>Neoteleostei</taxon>
        <taxon>Acanthomorphata</taxon>
        <taxon>Ovalentaria</taxon>
        <taxon>Atherinomorphae</taxon>
        <taxon>Cyprinodontiformes</taxon>
        <taxon>Rivulidae</taxon>
        <taxon>Austrofundulus</taxon>
    </lineage>
</organism>
<keyword evidence="6" id="KW-1185">Reference proteome</keyword>
<dbReference type="CTD" id="116984"/>
<evidence type="ECO:0000313" key="7">
    <source>
        <dbReference type="RefSeq" id="XP_013873840.1"/>
    </source>
</evidence>
<accession>A0A2I4C1G5</accession>
<sequence length="884" mass="99472">MALVFSGADVMCATGDPTYSTPYLLAQRAGQKVQMEFLHQNKLSDFPRSENASSSEASLFMDGFLYISAGPAKTPQDRRGRDDMARRWCTLEGGFLSYYESERSAAAIGRVDVTEVVSLAISNCETITGAGAVFTVELYLQTERVLIVGAETQATQHDWIQALTKCFIPPKVEALLQKDSDLIGRLKYKEGHDLYYWRTGWFTLEGSALRFTSGDDEEEEVLQLKQLQELTVSTHTEGEDKIQVLLMVECGRILYIHGFNKMDFSLWHSAITLAAGTDGKALGDQQLTKNGVPIIVDSCIAFVTQYGLCQEGVYQRKGDPARVSLLLEEFTRDARNVKLREKEHHLEDVTDTLKSFLSQAEDALLTKELYPYWVSALDEKDERRRVKKYSTFIESLPKINRSTLEALLQHLYRIQQCSHLNQMPGGKLATVFSACLFQTRGQTSQEISVVHDLISNYVTLFSVNVDQVQQMERENSFITRWNEKKDTSFSPAGDLIFEVYLEKRVPEQCCLIKVSPSMRPSELAETVLSMKNTTFKADDLWTTFEVIENGELERPLHHSEKILEQVLEWSTLECPSSAFLLIKKFPGGTRMASDKDHLHCRKGDYLKFSDGCSKLLPGHKFQDKYVTLGAEKLLLYRDIKNTKAERTIQLKTVKCYLGLKKKLKSPTNWGFTVYTDKQQWHFCCDKRETQVSWVTDIIAAKFGSDLHSKGTADLQTFSGRAVTDCTKAPMYDSHNKQVFPQLMDRRVSLGDGNSKTTRVPELPLKLLTIPKSPKLSDVSKSKTLPISPKPSDMNKTKTTAHSLKTPELPLRRTSVDVGVPHQLPSPALSKHVQPMPLQTSPQSSSSSSKALNKKPFLGGEGVMPPNLMNELNSVLSKTGRKNND</sequence>
<feature type="domain" description="Ras-associating" evidence="4">
    <location>
        <begin position="493"/>
        <end position="587"/>
    </location>
</feature>
<dbReference type="InParanoid" id="A0A2I4C1G5"/>
<reference evidence="7" key="1">
    <citation type="submission" date="2025-08" db="UniProtKB">
        <authorList>
            <consortium name="RefSeq"/>
        </authorList>
    </citation>
    <scope>IDENTIFICATION</scope>
</reference>
<dbReference type="PANTHER" id="PTHR45899">
    <property type="entry name" value="RHO GTPASE ACTIVATING PROTEIN AT 15B, ISOFORM C"/>
    <property type="match status" value="1"/>
</dbReference>
<dbReference type="KEGG" id="alim:106524544"/>
<dbReference type="RefSeq" id="XP_013873840.1">
    <property type="nucleotide sequence ID" value="XM_014018386.1"/>
</dbReference>
<evidence type="ECO:0000259" key="3">
    <source>
        <dbReference type="PROSITE" id="PS50003"/>
    </source>
</evidence>
<dbReference type="GO" id="GO:0005096">
    <property type="term" value="F:GTPase activator activity"/>
    <property type="evidence" value="ECO:0007669"/>
    <property type="project" value="UniProtKB-KW"/>
</dbReference>
<evidence type="ECO:0000256" key="1">
    <source>
        <dbReference type="ARBA" id="ARBA00022468"/>
    </source>
</evidence>
<name>A0A2I4C1G5_AUSLI</name>
<dbReference type="GO" id="GO:0007165">
    <property type="term" value="P:signal transduction"/>
    <property type="evidence" value="ECO:0007669"/>
    <property type="project" value="InterPro"/>
</dbReference>